<reference evidence="1 2" key="1">
    <citation type="journal article" date="2023" name="ACS Omega">
        <title>Identification of the Neoaspergillic Acid Biosynthesis Gene Cluster by Establishing an In Vitro CRISPR-Ribonucleoprotein Genetic System in Aspergillus melleus.</title>
        <authorList>
            <person name="Yuan B."/>
            <person name="Grau M.F."/>
            <person name="Murata R.M."/>
            <person name="Torok T."/>
            <person name="Venkateswaran K."/>
            <person name="Stajich J.E."/>
            <person name="Wang C.C.C."/>
        </authorList>
    </citation>
    <scope>NUCLEOTIDE SEQUENCE [LARGE SCALE GENOMIC DNA]</scope>
    <source>
        <strain evidence="1 2">IMV 1140</strain>
    </source>
</reference>
<comment type="caution">
    <text evidence="1">The sequence shown here is derived from an EMBL/GenBank/DDBJ whole genome shotgun (WGS) entry which is preliminary data.</text>
</comment>
<dbReference type="EMBL" id="JAOPJF010000022">
    <property type="protein sequence ID" value="KAK1145763.1"/>
    <property type="molecule type" value="Genomic_DNA"/>
</dbReference>
<evidence type="ECO:0000313" key="2">
    <source>
        <dbReference type="Proteomes" id="UP001177260"/>
    </source>
</evidence>
<sequence>MAASRPPALQKRSALVLYGSETGNAHEVAEELGVLAERLHFVTQVSELNHVKPENLRSYNVTIFALSTTGQGDLPANARSFWRSLLLKKLPPTFLSGVNFVSFGLGDSSYPKFNWAARKLNKRLQQLGANEVYPCGEADQQHPEGLEGTFLPWMTDLRKHLLETYPLPSGLDPIPDDAQLPPKWVLQPQAQETSDQTDASVPGTQEAHAESDAFPGLTRLDHDLRPIPDTLAATLTGNKRVTPPKHWQDVRHVSLTVPDFVSYNPGDMLAITPKNFADDVEAMIKMMGWEEQADLPVSLVPRDSQQIVDEEHLPPILGLEKYPKLTLRALLMDYLDLRAIPRRAFFSAIAHYTKDEMHKERLLEFTNPEFLDEFWDYTTRPRRSIIEVLYEFDSVKIPWQHAVSVFPVLRARQFSIASGGELKRTPEGGTRFELLIATVKYRTIIKRIREGVCTRYLSVLRPGSTLRVQLQRGGLNSSVSQLTGTTVLIGPGTGVAPLRSMLWEKAALVKDYKLQNQGAEPPIGPTILLYGGRNRASDYFFEDEWEQLRDLIKLQVFTAFSRDQGQKIYVQDVIRQNLGLFYQFLHELSGTVYVCGSSGRMPQAVRESLTEAFQRGGEPDGEVSSREEAEEYLIVPVKRVIDYAIKPRINKAQTGVETAGVKHSLNPFDELSIEEAVRLRERKGPLKVDNILALSAGGAKCADTLRTAMAMGADRAFHIDVADSNDGGLEPLTVAKMLKEVVNKENINLVLLGKQAIDGDQGQTGQMLAGLLGWPQATQASKVDVKDDKGTVEVTHEVDGGVETLRAQLPMVITTDLRLNEPRYASLPNIMKAKKKPLEKKTLADLGVEDKRRLKTLKVTEPPARQGGGKVEDVNGLVSKLKELGAL</sequence>
<name>A0ACC3B5L2_9EURO</name>
<proteinExistence type="predicted"/>
<accession>A0ACC3B5L2</accession>
<gene>
    <name evidence="1" type="primary">TAH18</name>
    <name evidence="1" type="ORF">N8T08_004001</name>
</gene>
<dbReference type="Proteomes" id="UP001177260">
    <property type="component" value="Unassembled WGS sequence"/>
</dbReference>
<protein>
    <submittedName>
        <fullName evidence="1">NAPDH-dependent diflavin reductase</fullName>
    </submittedName>
</protein>
<keyword evidence="2" id="KW-1185">Reference proteome</keyword>
<evidence type="ECO:0000313" key="1">
    <source>
        <dbReference type="EMBL" id="KAK1145763.1"/>
    </source>
</evidence>
<organism evidence="1 2">
    <name type="scientific">Aspergillus melleus</name>
    <dbReference type="NCBI Taxonomy" id="138277"/>
    <lineage>
        <taxon>Eukaryota</taxon>
        <taxon>Fungi</taxon>
        <taxon>Dikarya</taxon>
        <taxon>Ascomycota</taxon>
        <taxon>Pezizomycotina</taxon>
        <taxon>Eurotiomycetes</taxon>
        <taxon>Eurotiomycetidae</taxon>
        <taxon>Eurotiales</taxon>
        <taxon>Aspergillaceae</taxon>
        <taxon>Aspergillus</taxon>
        <taxon>Aspergillus subgen. Circumdati</taxon>
    </lineage>
</organism>